<dbReference type="PANTHER" id="PTHR30081">
    <property type="entry name" value="PROTEIN-EXPORT MEMBRANE PROTEIN SEC"/>
    <property type="match status" value="1"/>
</dbReference>
<dbReference type="Gene3D" id="3.30.70.3220">
    <property type="match status" value="1"/>
</dbReference>
<dbReference type="PANTHER" id="PTHR30081:SF1">
    <property type="entry name" value="PROTEIN TRANSLOCASE SUBUNIT SECD"/>
    <property type="match status" value="1"/>
</dbReference>
<feature type="transmembrane region" description="Helical" evidence="9">
    <location>
        <begin position="394"/>
        <end position="419"/>
    </location>
</feature>
<dbReference type="GO" id="GO:0043952">
    <property type="term" value="P:protein transport by the Sec complex"/>
    <property type="evidence" value="ECO:0007669"/>
    <property type="project" value="UniProtKB-UniRule"/>
</dbReference>
<keyword evidence="3 9" id="KW-1003">Cell membrane</keyword>
<dbReference type="SUPFAM" id="SSF82866">
    <property type="entry name" value="Multidrug efflux transporter AcrB transmembrane domain"/>
    <property type="match status" value="1"/>
</dbReference>
<feature type="transmembrane region" description="Helical" evidence="9">
    <location>
        <begin position="447"/>
        <end position="465"/>
    </location>
</feature>
<proteinExistence type="inferred from homology"/>
<evidence type="ECO:0000256" key="2">
    <source>
        <dbReference type="ARBA" id="ARBA00022448"/>
    </source>
</evidence>
<comment type="subunit">
    <text evidence="9">Forms a complex with SecF. Part of the essential Sec protein translocation apparatus which comprises SecA, SecYEG and auxiliary proteins SecDF. Other proteins may also be involved.</text>
</comment>
<evidence type="ECO:0000256" key="3">
    <source>
        <dbReference type="ARBA" id="ARBA00022475"/>
    </source>
</evidence>
<evidence type="ECO:0000256" key="10">
    <source>
        <dbReference type="SAM" id="MobiDB-lite"/>
    </source>
</evidence>
<feature type="transmembrane region" description="Helical" evidence="9">
    <location>
        <begin position="366"/>
        <end position="388"/>
    </location>
</feature>
<dbReference type="InterPro" id="IPR048631">
    <property type="entry name" value="SecD_1st"/>
</dbReference>
<keyword evidence="6 9" id="KW-1133">Transmembrane helix</keyword>
<dbReference type="EMBL" id="DVLP01000323">
    <property type="protein sequence ID" value="HIT76106.1"/>
    <property type="molecule type" value="Genomic_DNA"/>
</dbReference>
<feature type="domain" description="Protein translocase subunit SecDF P1" evidence="12">
    <location>
        <begin position="41"/>
        <end position="97"/>
    </location>
</feature>
<keyword evidence="2 9" id="KW-0813">Transport</keyword>
<gene>
    <name evidence="9 14" type="primary">secD</name>
    <name evidence="14" type="ORF">IAA98_11005</name>
</gene>
<feature type="region of interest" description="Disordered" evidence="10">
    <location>
        <begin position="105"/>
        <end position="170"/>
    </location>
</feature>
<dbReference type="InterPro" id="IPR054384">
    <property type="entry name" value="SecDF_P1_head"/>
</dbReference>
<dbReference type="AlphaFoldDB" id="A0A9D1GYD5"/>
<dbReference type="GO" id="GO:0006605">
    <property type="term" value="P:protein targeting"/>
    <property type="evidence" value="ECO:0007669"/>
    <property type="project" value="UniProtKB-UniRule"/>
</dbReference>
<dbReference type="Proteomes" id="UP000886842">
    <property type="component" value="Unassembled WGS sequence"/>
</dbReference>
<keyword evidence="5 9" id="KW-0653">Protein transport</keyword>
<comment type="subcellular location">
    <subcellularLocation>
        <location evidence="1 9">Cell membrane</location>
        <topology evidence="1 9">Multi-pass membrane protein</topology>
    </subcellularLocation>
</comment>
<organism evidence="14 15">
    <name type="scientific">Candidatus Avipropionibacterium avicola</name>
    <dbReference type="NCBI Taxonomy" id="2840701"/>
    <lineage>
        <taxon>Bacteria</taxon>
        <taxon>Bacillati</taxon>
        <taxon>Actinomycetota</taxon>
        <taxon>Actinomycetes</taxon>
        <taxon>Propionibacteriales</taxon>
        <taxon>Propionibacteriaceae</taxon>
        <taxon>Propionibacteriaceae incertae sedis</taxon>
        <taxon>Candidatus Avipropionibacterium</taxon>
    </lineage>
</organism>
<feature type="compositionally biased region" description="Pro residues" evidence="10">
    <location>
        <begin position="154"/>
        <end position="163"/>
    </location>
</feature>
<dbReference type="InterPro" id="IPR022813">
    <property type="entry name" value="SecD/SecF_arch_bac"/>
</dbReference>
<dbReference type="NCBIfam" id="TIGR00916">
    <property type="entry name" value="2A0604s01"/>
    <property type="match status" value="1"/>
</dbReference>
<feature type="transmembrane region" description="Helical" evidence="9">
    <location>
        <begin position="341"/>
        <end position="361"/>
    </location>
</feature>
<keyword evidence="8 9" id="KW-0472">Membrane</keyword>
<comment type="function">
    <text evidence="9">Part of the Sec protein translocase complex. Interacts with the SecYEG preprotein conducting channel. SecDF uses the proton motive force (PMF) to complete protein translocation after the ATP-dependent function of SecA.</text>
</comment>
<evidence type="ECO:0000256" key="5">
    <source>
        <dbReference type="ARBA" id="ARBA00022927"/>
    </source>
</evidence>
<keyword evidence="4 9" id="KW-0812">Transmembrane</keyword>
<evidence type="ECO:0000256" key="6">
    <source>
        <dbReference type="ARBA" id="ARBA00022989"/>
    </source>
</evidence>
<dbReference type="Gene3D" id="3.30.1360.200">
    <property type="match status" value="1"/>
</dbReference>
<evidence type="ECO:0000256" key="4">
    <source>
        <dbReference type="ARBA" id="ARBA00022692"/>
    </source>
</evidence>
<dbReference type="InterPro" id="IPR048634">
    <property type="entry name" value="SecD_SecF_C"/>
</dbReference>
<evidence type="ECO:0000259" key="11">
    <source>
        <dbReference type="Pfam" id="PF02355"/>
    </source>
</evidence>
<comment type="similarity">
    <text evidence="9">Belongs to the SecD/SecF family. SecD subfamily.</text>
</comment>
<dbReference type="GO" id="GO:0005886">
    <property type="term" value="C:plasma membrane"/>
    <property type="evidence" value="ECO:0007669"/>
    <property type="project" value="UniProtKB-SubCell"/>
</dbReference>
<dbReference type="HAMAP" id="MF_01463_B">
    <property type="entry name" value="SecD_B"/>
    <property type="match status" value="1"/>
</dbReference>
<evidence type="ECO:0000259" key="12">
    <source>
        <dbReference type="Pfam" id="PF21760"/>
    </source>
</evidence>
<feature type="domain" description="Protein export membrane protein SecD/SecF C-terminal" evidence="11">
    <location>
        <begin position="324"/>
        <end position="498"/>
    </location>
</feature>
<dbReference type="Pfam" id="PF02355">
    <property type="entry name" value="SecD_SecF_C"/>
    <property type="match status" value="1"/>
</dbReference>
<dbReference type="GO" id="GO:0065002">
    <property type="term" value="P:intracellular protein transmembrane transport"/>
    <property type="evidence" value="ECO:0007669"/>
    <property type="project" value="UniProtKB-UniRule"/>
</dbReference>
<sequence length="533" mass="56786">MATQNSWLPKLGLDLRGGTTILLTARNVDPDEGGSIASNSLDQARGIIQNRVDALGVGESEVTISGGNQIQVSVPNMQRQELIDTVGQTAVLQFRLVYLAQPVQAPMEQPSDEPSGEPSGEQSQEPGDDGSDQPSDEPSDEPTDEASGNNRPAPQLPTVPPPSAGSEDADVPVEETLAWQPTEADYQKFLAYSCDQPREDFARQSLVTCNEDGTEKYLLGPTLIDGDQLSKASAGIPQGSVEWVVDLEFKSGGADLFGQATSQLSQQQSPMNRFAIVLDGVSISAPEVNKPITDGRAQISGNFNQNSAQQLANVLKYGSLPLAFEISSVDTVSASLGSEQLRAGLIAGAIGLALVLAYSILYYRGLFIVIAASLVIAATMTYAMMVLLGEAMGFALNLPGIAGAIVAIGMTADSFIIYFERIRDEAREGRTLRSAVASGWRRARPTVIISDSVQLISAVILFILASGAVKGFAFTLGLTTVIDLIVVVFFTHPLMELLIRTKFFGKGHTLSGLDAHHLGVDRRPRTRLAKGRA</sequence>
<name>A0A9D1GYD5_9ACTN</name>
<reference evidence="14" key="1">
    <citation type="submission" date="2020-10" db="EMBL/GenBank/DDBJ databases">
        <authorList>
            <person name="Gilroy R."/>
        </authorList>
    </citation>
    <scope>NUCLEOTIDE SEQUENCE</scope>
    <source>
        <strain evidence="14">ChiGjej1B1-24693</strain>
    </source>
</reference>
<feature type="transmembrane region" description="Helical" evidence="9">
    <location>
        <begin position="471"/>
        <end position="490"/>
    </location>
</feature>
<evidence type="ECO:0000313" key="15">
    <source>
        <dbReference type="Proteomes" id="UP000886842"/>
    </source>
</evidence>
<feature type="compositionally biased region" description="Acidic residues" evidence="10">
    <location>
        <begin position="126"/>
        <end position="144"/>
    </location>
</feature>
<evidence type="ECO:0000256" key="7">
    <source>
        <dbReference type="ARBA" id="ARBA00023010"/>
    </source>
</evidence>
<evidence type="ECO:0000313" key="14">
    <source>
        <dbReference type="EMBL" id="HIT76106.1"/>
    </source>
</evidence>
<evidence type="ECO:0000259" key="13">
    <source>
        <dbReference type="Pfam" id="PF22599"/>
    </source>
</evidence>
<comment type="caution">
    <text evidence="9">Lacks conserved residue(s) required for the propagation of feature annotation.</text>
</comment>
<evidence type="ECO:0000256" key="8">
    <source>
        <dbReference type="ARBA" id="ARBA00023136"/>
    </source>
</evidence>
<evidence type="ECO:0000256" key="9">
    <source>
        <dbReference type="HAMAP-Rule" id="MF_01463"/>
    </source>
</evidence>
<feature type="domain" description="SecDF P1 head subdomain" evidence="13">
    <location>
        <begin position="211"/>
        <end position="321"/>
    </location>
</feature>
<dbReference type="InterPro" id="IPR055344">
    <property type="entry name" value="SecD_SecF_C_bact"/>
</dbReference>
<dbReference type="InterPro" id="IPR005791">
    <property type="entry name" value="SecD"/>
</dbReference>
<dbReference type="NCBIfam" id="TIGR01129">
    <property type="entry name" value="secD"/>
    <property type="match status" value="1"/>
</dbReference>
<dbReference type="Pfam" id="PF22599">
    <property type="entry name" value="SecDF_P1_head"/>
    <property type="match status" value="1"/>
</dbReference>
<reference evidence="14" key="2">
    <citation type="journal article" date="2021" name="PeerJ">
        <title>Extensive microbial diversity within the chicken gut microbiome revealed by metagenomics and culture.</title>
        <authorList>
            <person name="Gilroy R."/>
            <person name="Ravi A."/>
            <person name="Getino M."/>
            <person name="Pursley I."/>
            <person name="Horton D.L."/>
            <person name="Alikhan N.F."/>
            <person name="Baker D."/>
            <person name="Gharbi K."/>
            <person name="Hall N."/>
            <person name="Watson M."/>
            <person name="Adriaenssens E.M."/>
            <person name="Foster-Nyarko E."/>
            <person name="Jarju S."/>
            <person name="Secka A."/>
            <person name="Antonio M."/>
            <person name="Oren A."/>
            <person name="Chaudhuri R.R."/>
            <person name="La Ragione R."/>
            <person name="Hildebrand F."/>
            <person name="Pallen M.J."/>
        </authorList>
    </citation>
    <scope>NUCLEOTIDE SEQUENCE</scope>
    <source>
        <strain evidence="14">ChiGjej1B1-24693</strain>
    </source>
</reference>
<dbReference type="Pfam" id="PF21760">
    <property type="entry name" value="SecD_1st"/>
    <property type="match status" value="1"/>
</dbReference>
<evidence type="ECO:0000256" key="1">
    <source>
        <dbReference type="ARBA" id="ARBA00004651"/>
    </source>
</evidence>
<comment type="caution">
    <text evidence="14">The sequence shown here is derived from an EMBL/GenBank/DDBJ whole genome shotgun (WGS) entry which is preliminary data.</text>
</comment>
<protein>
    <recommendedName>
        <fullName evidence="9">Protein translocase subunit SecD</fullName>
    </recommendedName>
</protein>
<dbReference type="GO" id="GO:0015450">
    <property type="term" value="F:protein-transporting ATPase activity"/>
    <property type="evidence" value="ECO:0007669"/>
    <property type="project" value="InterPro"/>
</dbReference>
<keyword evidence="7 9" id="KW-0811">Translocation</keyword>
<accession>A0A9D1GYD5</accession>